<keyword evidence="6" id="KW-0560">Oxidoreductase</keyword>
<dbReference type="EC" id="1.11.1.24" evidence="3"/>
<keyword evidence="16" id="KW-1185">Reference proteome</keyword>
<dbReference type="RefSeq" id="WP_212940037.1">
    <property type="nucleotide sequence ID" value="NZ_BORR01000009.1"/>
</dbReference>
<evidence type="ECO:0000256" key="6">
    <source>
        <dbReference type="ARBA" id="ARBA00023002"/>
    </source>
</evidence>
<dbReference type="NCBIfam" id="NF006960">
    <property type="entry name" value="PRK09437.1"/>
    <property type="match status" value="1"/>
</dbReference>
<dbReference type="AlphaFoldDB" id="A0A919XWS3"/>
<sequence>MSEAGFQLNDPVPDFRLPASGGEEISLSDFRGKKVVIYFYPKNMTPACTQEACDFRDRTGELHALGAVVLGISTDPVRSHDRFREKQNLSFPLLSDVDHRVSELFGVWQWKKLYGREYEGIVRSTFLIDEEGRLIKEWRKVRVKGHVDEVVAAVKSLG</sequence>
<name>A0A919XWS3_9BACL</name>
<evidence type="ECO:0000256" key="11">
    <source>
        <dbReference type="ARBA" id="ARBA00041373"/>
    </source>
</evidence>
<dbReference type="SUPFAM" id="SSF52833">
    <property type="entry name" value="Thioredoxin-like"/>
    <property type="match status" value="1"/>
</dbReference>
<gene>
    <name evidence="15" type="ORF">J41TS12_26660</name>
</gene>
<organism evidence="15 16">
    <name type="scientific">Paenibacillus antibioticophila</name>
    <dbReference type="NCBI Taxonomy" id="1274374"/>
    <lineage>
        <taxon>Bacteria</taxon>
        <taxon>Bacillati</taxon>
        <taxon>Bacillota</taxon>
        <taxon>Bacilli</taxon>
        <taxon>Bacillales</taxon>
        <taxon>Paenibacillaceae</taxon>
        <taxon>Paenibacillus</taxon>
    </lineage>
</organism>
<dbReference type="GO" id="GO:0005737">
    <property type="term" value="C:cytoplasm"/>
    <property type="evidence" value="ECO:0007669"/>
    <property type="project" value="TreeGrafter"/>
</dbReference>
<dbReference type="Proteomes" id="UP000681162">
    <property type="component" value="Unassembled WGS sequence"/>
</dbReference>
<evidence type="ECO:0000256" key="10">
    <source>
        <dbReference type="ARBA" id="ARBA00038489"/>
    </source>
</evidence>
<dbReference type="GO" id="GO:0045454">
    <property type="term" value="P:cell redox homeostasis"/>
    <property type="evidence" value="ECO:0007669"/>
    <property type="project" value="TreeGrafter"/>
</dbReference>
<keyword evidence="7" id="KW-1015">Disulfide bond</keyword>
<evidence type="ECO:0000259" key="14">
    <source>
        <dbReference type="PROSITE" id="PS51352"/>
    </source>
</evidence>
<dbReference type="GO" id="GO:0008379">
    <property type="term" value="F:thioredoxin peroxidase activity"/>
    <property type="evidence" value="ECO:0007669"/>
    <property type="project" value="TreeGrafter"/>
</dbReference>
<dbReference type="CDD" id="cd03017">
    <property type="entry name" value="PRX_BCP"/>
    <property type="match status" value="1"/>
</dbReference>
<evidence type="ECO:0000256" key="13">
    <source>
        <dbReference type="PIRSR" id="PIRSR000239-1"/>
    </source>
</evidence>
<evidence type="ECO:0000256" key="1">
    <source>
        <dbReference type="ARBA" id="ARBA00003330"/>
    </source>
</evidence>
<evidence type="ECO:0000313" key="16">
    <source>
        <dbReference type="Proteomes" id="UP000681162"/>
    </source>
</evidence>
<keyword evidence="8" id="KW-0676">Redox-active center</keyword>
<reference evidence="15 16" key="1">
    <citation type="submission" date="2021-03" db="EMBL/GenBank/DDBJ databases">
        <title>Antimicrobial resistance genes in bacteria isolated from Japanese honey, and their potential for conferring macrolide and lincosamide resistance in the American foulbrood pathogen Paenibacillus larvae.</title>
        <authorList>
            <person name="Okamoto M."/>
            <person name="Kumagai M."/>
            <person name="Kanamori H."/>
            <person name="Takamatsu D."/>
        </authorList>
    </citation>
    <scope>NUCLEOTIDE SEQUENCE [LARGE SCALE GENOMIC DNA]</scope>
    <source>
        <strain evidence="15 16">J41TS12</strain>
    </source>
</reference>
<evidence type="ECO:0000256" key="8">
    <source>
        <dbReference type="ARBA" id="ARBA00023284"/>
    </source>
</evidence>
<accession>A0A919XWS3</accession>
<evidence type="ECO:0000256" key="12">
    <source>
        <dbReference type="ARBA" id="ARBA00049091"/>
    </source>
</evidence>
<dbReference type="PANTHER" id="PTHR42801">
    <property type="entry name" value="THIOREDOXIN-DEPENDENT PEROXIDE REDUCTASE"/>
    <property type="match status" value="1"/>
</dbReference>
<dbReference type="PIRSF" id="PIRSF000239">
    <property type="entry name" value="AHPC"/>
    <property type="match status" value="1"/>
</dbReference>
<evidence type="ECO:0000256" key="3">
    <source>
        <dbReference type="ARBA" id="ARBA00013017"/>
    </source>
</evidence>
<dbReference type="PROSITE" id="PS51352">
    <property type="entry name" value="THIOREDOXIN_2"/>
    <property type="match status" value="1"/>
</dbReference>
<comment type="similarity">
    <text evidence="10">Belongs to the peroxiredoxin family. BCP/PrxQ subfamily.</text>
</comment>
<dbReference type="InterPro" id="IPR000866">
    <property type="entry name" value="AhpC/TSA"/>
</dbReference>
<feature type="active site" description="Cysteine sulfenic acid (-SOH) intermediate; for peroxidase activity" evidence="13">
    <location>
        <position position="48"/>
    </location>
</feature>
<dbReference type="InterPro" id="IPR036249">
    <property type="entry name" value="Thioredoxin-like_sf"/>
</dbReference>
<keyword evidence="5" id="KW-0049">Antioxidant</keyword>
<dbReference type="FunFam" id="3.40.30.10:FF:000007">
    <property type="entry name" value="Thioredoxin-dependent thiol peroxidase"/>
    <property type="match status" value="1"/>
</dbReference>
<dbReference type="InterPro" id="IPR024706">
    <property type="entry name" value="Peroxiredoxin_AhpC-typ"/>
</dbReference>
<comment type="subunit">
    <text evidence="2">Monomer.</text>
</comment>
<evidence type="ECO:0000256" key="9">
    <source>
        <dbReference type="ARBA" id="ARBA00032824"/>
    </source>
</evidence>
<dbReference type="PANTHER" id="PTHR42801:SF4">
    <property type="entry name" value="AHPC_TSA FAMILY PROTEIN"/>
    <property type="match status" value="1"/>
</dbReference>
<dbReference type="Pfam" id="PF00578">
    <property type="entry name" value="AhpC-TSA"/>
    <property type="match status" value="1"/>
</dbReference>
<proteinExistence type="inferred from homology"/>
<dbReference type="EMBL" id="BORR01000009">
    <property type="protein sequence ID" value="GIO37805.1"/>
    <property type="molecule type" value="Genomic_DNA"/>
</dbReference>
<protein>
    <recommendedName>
        <fullName evidence="3">thioredoxin-dependent peroxiredoxin</fullName>
        <ecNumber evidence="3">1.11.1.24</ecNumber>
    </recommendedName>
    <alternativeName>
        <fullName evidence="11">Bacterioferritin comigratory protein</fullName>
    </alternativeName>
    <alternativeName>
        <fullName evidence="9">Thioredoxin peroxidase</fullName>
    </alternativeName>
</protein>
<comment type="caution">
    <text evidence="15">The sequence shown here is derived from an EMBL/GenBank/DDBJ whole genome shotgun (WGS) entry which is preliminary data.</text>
</comment>
<dbReference type="InterPro" id="IPR050924">
    <property type="entry name" value="Peroxiredoxin_BCP/PrxQ"/>
</dbReference>
<dbReference type="InterPro" id="IPR013766">
    <property type="entry name" value="Thioredoxin_domain"/>
</dbReference>
<comment type="catalytic activity">
    <reaction evidence="12">
        <text>a hydroperoxide + [thioredoxin]-dithiol = an alcohol + [thioredoxin]-disulfide + H2O</text>
        <dbReference type="Rhea" id="RHEA:62620"/>
        <dbReference type="Rhea" id="RHEA-COMP:10698"/>
        <dbReference type="Rhea" id="RHEA-COMP:10700"/>
        <dbReference type="ChEBI" id="CHEBI:15377"/>
        <dbReference type="ChEBI" id="CHEBI:29950"/>
        <dbReference type="ChEBI" id="CHEBI:30879"/>
        <dbReference type="ChEBI" id="CHEBI:35924"/>
        <dbReference type="ChEBI" id="CHEBI:50058"/>
        <dbReference type="EC" id="1.11.1.24"/>
    </reaction>
</comment>
<evidence type="ECO:0000256" key="5">
    <source>
        <dbReference type="ARBA" id="ARBA00022862"/>
    </source>
</evidence>
<evidence type="ECO:0000256" key="7">
    <source>
        <dbReference type="ARBA" id="ARBA00023157"/>
    </source>
</evidence>
<evidence type="ECO:0000313" key="15">
    <source>
        <dbReference type="EMBL" id="GIO37805.1"/>
    </source>
</evidence>
<evidence type="ECO:0000256" key="2">
    <source>
        <dbReference type="ARBA" id="ARBA00011245"/>
    </source>
</evidence>
<keyword evidence="4" id="KW-0575">Peroxidase</keyword>
<feature type="domain" description="Thioredoxin" evidence="14">
    <location>
        <begin position="6"/>
        <end position="158"/>
    </location>
</feature>
<dbReference type="GO" id="GO:0034599">
    <property type="term" value="P:cellular response to oxidative stress"/>
    <property type="evidence" value="ECO:0007669"/>
    <property type="project" value="TreeGrafter"/>
</dbReference>
<evidence type="ECO:0000256" key="4">
    <source>
        <dbReference type="ARBA" id="ARBA00022559"/>
    </source>
</evidence>
<comment type="function">
    <text evidence="1">Thiol-specific peroxidase that catalyzes the reduction of hydrogen peroxide and organic hydroperoxides to water and alcohols, respectively. Plays a role in cell protection against oxidative stress by detoxifying peroxides and as sensor of hydrogen peroxide-mediated signaling events.</text>
</comment>
<dbReference type="Gene3D" id="3.40.30.10">
    <property type="entry name" value="Glutaredoxin"/>
    <property type="match status" value="1"/>
</dbReference>